<reference evidence="2" key="1">
    <citation type="submission" date="2016-03" db="EMBL/GenBank/DDBJ databases">
        <title>Draft genome sequence of Paenibacillus glacialis DSM 22343.</title>
        <authorList>
            <person name="Shin S.-K."/>
            <person name="Yi H."/>
        </authorList>
    </citation>
    <scope>NUCLEOTIDE SEQUENCE [LARGE SCALE GENOMIC DNA]</scope>
    <source>
        <strain evidence="2">CCUG 60099</strain>
    </source>
</reference>
<evidence type="ECO:0000313" key="2">
    <source>
        <dbReference type="Proteomes" id="UP000093343"/>
    </source>
</evidence>
<organism evidence="1 2">
    <name type="scientific">Flavobacterium piscis</name>
    <dbReference type="NCBI Taxonomy" id="1114874"/>
    <lineage>
        <taxon>Bacteria</taxon>
        <taxon>Pseudomonadati</taxon>
        <taxon>Bacteroidota</taxon>
        <taxon>Flavobacteriia</taxon>
        <taxon>Flavobacteriales</taxon>
        <taxon>Flavobacteriaceae</taxon>
        <taxon>Flavobacterium</taxon>
    </lineage>
</organism>
<dbReference type="SUPFAM" id="SSF49299">
    <property type="entry name" value="PKD domain"/>
    <property type="match status" value="1"/>
</dbReference>
<evidence type="ECO:0000313" key="1">
    <source>
        <dbReference type="EMBL" id="OCB77516.1"/>
    </source>
</evidence>
<name>A0ABX2XNN1_9FLAO</name>
<dbReference type="InterPro" id="IPR035986">
    <property type="entry name" value="PKD_dom_sf"/>
</dbReference>
<protein>
    <recommendedName>
        <fullName evidence="3">PKD domain-containing protein</fullName>
    </recommendedName>
</protein>
<keyword evidence="2" id="KW-1185">Reference proteome</keyword>
<evidence type="ECO:0008006" key="3">
    <source>
        <dbReference type="Google" id="ProtNLM"/>
    </source>
</evidence>
<comment type="caution">
    <text evidence="1">The sequence shown here is derived from an EMBL/GenBank/DDBJ whole genome shotgun (WGS) entry which is preliminary data.</text>
</comment>
<proteinExistence type="predicted"/>
<gene>
    <name evidence="1" type="ORF">FLP_03190</name>
</gene>
<dbReference type="Proteomes" id="UP000093343">
    <property type="component" value="Unassembled WGS sequence"/>
</dbReference>
<accession>A0ABX2XNN1</accession>
<dbReference type="EMBL" id="LVEN01000004">
    <property type="protein sequence ID" value="OCB77516.1"/>
    <property type="molecule type" value="Genomic_DNA"/>
</dbReference>
<sequence>MFVVLGTLNSCDEEVNGNDLIGSNMDPEFTITPVAGKVNTYLLTSKTPGIVSSRWDIGYGPYLGKMNEEISFPDAGTYKVTHIAVGAGAATTQISHDIVVATSDPARANLVKGGYFLNAADYAQWTSLKLSPTGAAFWLFAPGSATIHSPGGNAQEGIYQAIDVVKDKEYTIDMLVSSASGSDESWFEVYAGKTLPADGVEYKDNKVMGLSTWDGCAKSAFLGRLSTVGCVKNDVTKAVSNVVKFDITGKIYLVIRSGGKTFTKDGITMGRVEFRGK</sequence>